<reference evidence="5 6" key="1">
    <citation type="submission" date="2015-09" db="EMBL/GenBank/DDBJ databases">
        <title>A metagenomics-based metabolic model of nitrate-dependent anaerobic oxidation of methane by Methanoperedens-like archaea.</title>
        <authorList>
            <person name="Arshad A."/>
            <person name="Speth D.R."/>
            <person name="De Graaf R.M."/>
            <person name="Op Den Camp H.J."/>
            <person name="Jetten M.S."/>
            <person name="Welte C.U."/>
        </authorList>
    </citation>
    <scope>NUCLEOTIDE SEQUENCE [LARGE SCALE GENOMIC DNA]</scope>
</reference>
<proteinExistence type="predicted"/>
<protein>
    <submittedName>
        <fullName evidence="5">dTDP-glucose 4,6-dehydratase</fullName>
    </submittedName>
</protein>
<evidence type="ECO:0000256" key="3">
    <source>
        <dbReference type="ARBA" id="ARBA00023239"/>
    </source>
</evidence>
<dbReference type="Proteomes" id="UP000050360">
    <property type="component" value="Unassembled WGS sequence"/>
</dbReference>
<dbReference type="GO" id="GO:0008460">
    <property type="term" value="F:dTDP-glucose 4,6-dehydratase activity"/>
    <property type="evidence" value="ECO:0007669"/>
    <property type="project" value="InterPro"/>
</dbReference>
<evidence type="ECO:0000313" key="6">
    <source>
        <dbReference type="Proteomes" id="UP000050360"/>
    </source>
</evidence>
<dbReference type="EMBL" id="LKCM01000074">
    <property type="protein sequence ID" value="KPQ44569.1"/>
    <property type="molecule type" value="Genomic_DNA"/>
</dbReference>
<dbReference type="GO" id="GO:0009225">
    <property type="term" value="P:nucleotide-sugar metabolic process"/>
    <property type="evidence" value="ECO:0007669"/>
    <property type="project" value="InterPro"/>
</dbReference>
<evidence type="ECO:0000259" key="4">
    <source>
        <dbReference type="Pfam" id="PF16363"/>
    </source>
</evidence>
<dbReference type="Pfam" id="PF16363">
    <property type="entry name" value="GDP_Man_Dehyd"/>
    <property type="match status" value="1"/>
</dbReference>
<comment type="caution">
    <text evidence="5">The sequence shown here is derived from an EMBL/GenBank/DDBJ whole genome shotgun (WGS) entry which is preliminary data.</text>
</comment>
<gene>
    <name evidence="5" type="primary">rfbB</name>
    <name evidence="5" type="ORF">MPEBLZ_00849</name>
</gene>
<accession>A0A0P8AIW7</accession>
<dbReference type="PANTHER" id="PTHR43000">
    <property type="entry name" value="DTDP-D-GLUCOSE 4,6-DEHYDRATASE-RELATED"/>
    <property type="match status" value="1"/>
</dbReference>
<evidence type="ECO:0000256" key="1">
    <source>
        <dbReference type="ARBA" id="ARBA00001911"/>
    </source>
</evidence>
<evidence type="ECO:0000313" key="5">
    <source>
        <dbReference type="EMBL" id="KPQ44569.1"/>
    </source>
</evidence>
<feature type="domain" description="NAD(P)-binding" evidence="4">
    <location>
        <begin position="11"/>
        <end position="306"/>
    </location>
</feature>
<keyword evidence="2" id="KW-0520">NAD</keyword>
<dbReference type="InterPro" id="IPR036291">
    <property type="entry name" value="NAD(P)-bd_dom_sf"/>
</dbReference>
<comment type="cofactor">
    <cofactor evidence="1">
        <name>NAD(+)</name>
        <dbReference type="ChEBI" id="CHEBI:57540"/>
    </cofactor>
</comment>
<dbReference type="NCBIfam" id="TIGR01181">
    <property type="entry name" value="dTDP_gluc_dehyt"/>
    <property type="match status" value="1"/>
</dbReference>
<sequence length="325" mass="37116">MNLRVRKLKLLVTGGLGFIGSNFVRHMLVKYPGYEIINLDKQTYAGNPDNLKDIGKNPNYTFIRGDICDSKVVNELMEKVDHVVHFAAESHVDRSIDDASVFVKTNVLGTFTLLDAALRHNIRKFIHISTDEVYGSITRGSFVETDILTPSSPYSSSKAGSDLLAQSYFITHKLPVIITRCTNNFGPYQYPEKLIPLFITNLLENLKIPVYGTGKNVRDWIYVLDHCKAVDFILHKGSTGEIYNIGGGAEKTNIEITKKILEMLKTDGSMIEYVKDRPGHDLRYSLDCSKLTKLGWEPEHDFDEALAYTVKWYIENRWWWEKLKQ</sequence>
<dbReference type="CDD" id="cd05246">
    <property type="entry name" value="dTDP_GD_SDR_e"/>
    <property type="match status" value="1"/>
</dbReference>
<evidence type="ECO:0000256" key="2">
    <source>
        <dbReference type="ARBA" id="ARBA00023027"/>
    </source>
</evidence>
<dbReference type="PATRIC" id="fig|1719120.3.peg.916"/>
<dbReference type="Gene3D" id="3.40.50.720">
    <property type="entry name" value="NAD(P)-binding Rossmann-like Domain"/>
    <property type="match status" value="1"/>
</dbReference>
<dbReference type="AlphaFoldDB" id="A0A0P8AIW7"/>
<keyword evidence="3" id="KW-0456">Lyase</keyword>
<dbReference type="Gene3D" id="3.90.25.10">
    <property type="entry name" value="UDP-galactose 4-epimerase, domain 1"/>
    <property type="match status" value="1"/>
</dbReference>
<dbReference type="SUPFAM" id="SSF51735">
    <property type="entry name" value="NAD(P)-binding Rossmann-fold domains"/>
    <property type="match status" value="1"/>
</dbReference>
<name>A0A0P8AIW7_9EURY</name>
<organism evidence="5 6">
    <name type="scientific">Candidatus Methanoperedens nitratireducens</name>
    <dbReference type="NCBI Taxonomy" id="1392998"/>
    <lineage>
        <taxon>Archaea</taxon>
        <taxon>Methanobacteriati</taxon>
        <taxon>Methanobacteriota</taxon>
        <taxon>Stenosarchaea group</taxon>
        <taxon>Methanomicrobia</taxon>
        <taxon>Methanosarcinales</taxon>
        <taxon>ANME-2 cluster</taxon>
        <taxon>Candidatus Methanoperedentaceae</taxon>
        <taxon>Candidatus Methanoperedens</taxon>
    </lineage>
</organism>
<dbReference type="InterPro" id="IPR005888">
    <property type="entry name" value="dTDP_Gluc_deHydtase"/>
</dbReference>
<dbReference type="FunFam" id="3.40.50.720:FF:000304">
    <property type="entry name" value="UDP-glucose 4,6-dehydratase"/>
    <property type="match status" value="1"/>
</dbReference>
<dbReference type="InterPro" id="IPR016040">
    <property type="entry name" value="NAD(P)-bd_dom"/>
</dbReference>